<evidence type="ECO:0000259" key="16">
    <source>
        <dbReference type="Pfam" id="PF07715"/>
    </source>
</evidence>
<evidence type="ECO:0000256" key="10">
    <source>
        <dbReference type="ARBA" id="ARBA00023136"/>
    </source>
</evidence>
<evidence type="ECO:0000256" key="13">
    <source>
        <dbReference type="RuleBase" id="RU003357"/>
    </source>
</evidence>
<evidence type="ECO:0000256" key="5">
    <source>
        <dbReference type="ARBA" id="ARBA00022692"/>
    </source>
</evidence>
<keyword evidence="2 12" id="KW-0813">Transport</keyword>
<evidence type="ECO:0000256" key="6">
    <source>
        <dbReference type="ARBA" id="ARBA00022729"/>
    </source>
</evidence>
<keyword evidence="4" id="KW-0410">Iron transport</keyword>
<evidence type="ECO:0000256" key="8">
    <source>
        <dbReference type="ARBA" id="ARBA00023065"/>
    </source>
</evidence>
<evidence type="ECO:0000256" key="11">
    <source>
        <dbReference type="ARBA" id="ARBA00023237"/>
    </source>
</evidence>
<feature type="domain" description="TonB-dependent receptor-like beta-barrel" evidence="15">
    <location>
        <begin position="312"/>
        <end position="797"/>
    </location>
</feature>
<dbReference type="PROSITE" id="PS52016">
    <property type="entry name" value="TONB_DEPENDENT_REC_3"/>
    <property type="match status" value="1"/>
</dbReference>
<keyword evidence="10 12" id="KW-0472">Membrane</keyword>
<dbReference type="InterPro" id="IPR039426">
    <property type="entry name" value="TonB-dep_rcpt-like"/>
</dbReference>
<reference evidence="17" key="1">
    <citation type="journal article" date="2023" name="Comput. Struct. Biotechnol. J.">
        <title>Discovery of a novel marine Bacteroidetes with a rich repertoire of carbohydrate-active enzymes.</title>
        <authorList>
            <person name="Chen B."/>
            <person name="Liu G."/>
            <person name="Chen Q."/>
            <person name="Wang H."/>
            <person name="Liu L."/>
            <person name="Tang K."/>
        </authorList>
    </citation>
    <scope>NUCLEOTIDE SEQUENCE</scope>
    <source>
        <strain evidence="17">TK19036</strain>
    </source>
</reference>
<dbReference type="CDD" id="cd01347">
    <property type="entry name" value="ligand_gated_channel"/>
    <property type="match status" value="1"/>
</dbReference>
<dbReference type="InterPro" id="IPR037066">
    <property type="entry name" value="Plug_dom_sf"/>
</dbReference>
<comment type="subcellular location">
    <subcellularLocation>
        <location evidence="1 12">Cell outer membrane</location>
        <topology evidence="1 12">Multi-pass membrane protein</topology>
    </subcellularLocation>
</comment>
<dbReference type="SUPFAM" id="SSF56935">
    <property type="entry name" value="Porins"/>
    <property type="match status" value="1"/>
</dbReference>
<keyword evidence="7" id="KW-0408">Iron</keyword>
<dbReference type="InterPro" id="IPR012910">
    <property type="entry name" value="Plug_dom"/>
</dbReference>
<feature type="signal peptide" evidence="14">
    <location>
        <begin position="1"/>
        <end position="20"/>
    </location>
</feature>
<keyword evidence="8" id="KW-0406">Ion transport</keyword>
<evidence type="ECO:0000256" key="3">
    <source>
        <dbReference type="ARBA" id="ARBA00022452"/>
    </source>
</evidence>
<dbReference type="InterPro" id="IPR000531">
    <property type="entry name" value="Beta-barrel_TonB"/>
</dbReference>
<evidence type="ECO:0000256" key="4">
    <source>
        <dbReference type="ARBA" id="ARBA00022496"/>
    </source>
</evidence>
<accession>A0AA49JCP0</accession>
<keyword evidence="3 12" id="KW-1134">Transmembrane beta strand</keyword>
<keyword evidence="5 12" id="KW-0812">Transmembrane</keyword>
<dbReference type="GO" id="GO:0030246">
    <property type="term" value="F:carbohydrate binding"/>
    <property type="evidence" value="ECO:0007669"/>
    <property type="project" value="InterPro"/>
</dbReference>
<dbReference type="AlphaFoldDB" id="A0AA49JCP0"/>
<keyword evidence="9 13" id="KW-0798">TonB box</keyword>
<evidence type="ECO:0000313" key="17">
    <source>
        <dbReference type="EMBL" id="WKN34946.1"/>
    </source>
</evidence>
<reference evidence="17" key="2">
    <citation type="journal article" date="2024" name="Antonie Van Leeuwenhoek">
        <title>Roseihalotalea indica gen. nov., sp. nov., a halophilic Bacteroidetes from mesopelagic Southwest Indian Ocean with higher carbohydrate metabolic potential.</title>
        <authorList>
            <person name="Chen B."/>
            <person name="Zhang M."/>
            <person name="Lin D."/>
            <person name="Ye J."/>
            <person name="Tang K."/>
        </authorList>
    </citation>
    <scope>NUCLEOTIDE SEQUENCE</scope>
    <source>
        <strain evidence="17">TK19036</strain>
    </source>
</reference>
<feature type="chain" id="PRO_5041329064" evidence="14">
    <location>
        <begin position="21"/>
        <end position="828"/>
    </location>
</feature>
<name>A0AA49JCP0_9BACT</name>
<evidence type="ECO:0000256" key="12">
    <source>
        <dbReference type="PROSITE-ProRule" id="PRU01360"/>
    </source>
</evidence>
<dbReference type="Gene3D" id="2.40.170.20">
    <property type="entry name" value="TonB-dependent receptor, beta-barrel domain"/>
    <property type="match status" value="1"/>
</dbReference>
<protein>
    <submittedName>
        <fullName evidence="17">TonB-dependent receptor</fullName>
    </submittedName>
</protein>
<comment type="similarity">
    <text evidence="12 13">Belongs to the TonB-dependent receptor family.</text>
</comment>
<dbReference type="Pfam" id="PF00593">
    <property type="entry name" value="TonB_dep_Rec_b-barrel"/>
    <property type="match status" value="1"/>
</dbReference>
<dbReference type="GO" id="GO:0009279">
    <property type="term" value="C:cell outer membrane"/>
    <property type="evidence" value="ECO:0007669"/>
    <property type="project" value="UniProtKB-SubCell"/>
</dbReference>
<dbReference type="GO" id="GO:0015344">
    <property type="term" value="F:siderophore uptake transmembrane transporter activity"/>
    <property type="evidence" value="ECO:0007669"/>
    <property type="project" value="TreeGrafter"/>
</dbReference>
<dbReference type="Gene3D" id="2.170.130.10">
    <property type="entry name" value="TonB-dependent receptor, plug domain"/>
    <property type="match status" value="1"/>
</dbReference>
<evidence type="ECO:0000256" key="1">
    <source>
        <dbReference type="ARBA" id="ARBA00004571"/>
    </source>
</evidence>
<evidence type="ECO:0000259" key="15">
    <source>
        <dbReference type="Pfam" id="PF00593"/>
    </source>
</evidence>
<keyword evidence="6 14" id="KW-0732">Signal</keyword>
<dbReference type="InterPro" id="IPR013784">
    <property type="entry name" value="Carb-bd-like_fold"/>
</dbReference>
<dbReference type="SUPFAM" id="SSF49452">
    <property type="entry name" value="Starch-binding domain-like"/>
    <property type="match status" value="1"/>
</dbReference>
<sequence>MRKIYALAGIFLWLQQVAWAQSTTATLQGKITGEDQTPLSAASILIEGTTLGTSTDEAGNYTIQEVPAGQYQVSVSMVGYDTRTKEVTLRAGQTTELSFRLPASNQVLQEVEVFGAPDKQPEKLATITRLPLKPSDQIQSISVISDRLIELQGNLTISEAARNVPGIYTFATYGNQRESMSARGYRGIPMLKNGVRVNSDFRGTGILADMQGVESIQVLKGAASITQGIATDIGSPGGVINIVTKTPKFENTGAASLRVGSWGQVRPTFDVQGILNEEQTLAFRINGAYERADSYRKSVSLEKFYINPSLEWRPNDQTAITLEMDYLDDSRTPDPGTINLANNDVNAIYDLPYDRFLGFKSNRAITRNTTYTARLTRELNEHFSLRAAYIYSTLDNNAITSSVSSGGGGLPSLADLNQRYRTIGASTRIDNNSVLQLDLIGQSLNTGTIGHLIQVGVDFRANYLETGGSSQASMHFVDIIDVFQPISNTLPAEGFVYVPAVRDEEGNIVEPGRTEAAAISFIGQDPVSSRNTSYGLMAQDVVSLTDWAQVFLGVRYSSQESTGSATDTEVSRGHAFNPQFGVMLTPKEGLNVFGSYTSSTSLRGASNVDVNGNELGDQRIDQLEAGIKSNWYDNRLRFNLTLFKINNTNMALPVYDANWNPTGYYQKGGNDERKGVEVELIGRILPNLEVVAGYAHIDAQYKEHTSYYEGSAPLNTPRHTANGWVNYIVNQGPLRGLNLGAGAYYISDRPVNDWSTTVTHEGIVPNQKPFDIDAYTVVNAYAGYSINNYGIRLLFNNIFDQVGYNAYRTRFINQTDPRNFAAVVTYRF</sequence>
<gene>
    <name evidence="17" type="ORF">K4G66_21455</name>
</gene>
<evidence type="ECO:0000256" key="9">
    <source>
        <dbReference type="ARBA" id="ARBA00023077"/>
    </source>
</evidence>
<dbReference type="PANTHER" id="PTHR32552:SF68">
    <property type="entry name" value="FERRICHROME OUTER MEMBRANE TRANSPORTER_PHAGE RECEPTOR"/>
    <property type="match status" value="1"/>
</dbReference>
<keyword evidence="11 12" id="KW-0998">Cell outer membrane</keyword>
<evidence type="ECO:0000256" key="14">
    <source>
        <dbReference type="SAM" id="SignalP"/>
    </source>
</evidence>
<proteinExistence type="inferred from homology"/>
<evidence type="ECO:0000256" key="2">
    <source>
        <dbReference type="ARBA" id="ARBA00022448"/>
    </source>
</evidence>
<dbReference type="Pfam" id="PF13715">
    <property type="entry name" value="CarbopepD_reg_2"/>
    <property type="match status" value="1"/>
</dbReference>
<dbReference type="InterPro" id="IPR036942">
    <property type="entry name" value="Beta-barrel_TonB_sf"/>
</dbReference>
<organism evidence="17">
    <name type="scientific">Roseihalotalea indica</name>
    <dbReference type="NCBI Taxonomy" id="2867963"/>
    <lineage>
        <taxon>Bacteria</taxon>
        <taxon>Pseudomonadati</taxon>
        <taxon>Bacteroidota</taxon>
        <taxon>Cytophagia</taxon>
        <taxon>Cytophagales</taxon>
        <taxon>Catalimonadaceae</taxon>
        <taxon>Roseihalotalea</taxon>
    </lineage>
</organism>
<dbReference type="EMBL" id="CP120682">
    <property type="protein sequence ID" value="WKN34946.1"/>
    <property type="molecule type" value="Genomic_DNA"/>
</dbReference>
<evidence type="ECO:0000256" key="7">
    <source>
        <dbReference type="ARBA" id="ARBA00023004"/>
    </source>
</evidence>
<dbReference type="Pfam" id="PF07715">
    <property type="entry name" value="Plug"/>
    <property type="match status" value="1"/>
</dbReference>
<dbReference type="PANTHER" id="PTHR32552">
    <property type="entry name" value="FERRICHROME IRON RECEPTOR-RELATED"/>
    <property type="match status" value="1"/>
</dbReference>
<feature type="domain" description="TonB-dependent receptor plug" evidence="16">
    <location>
        <begin position="135"/>
        <end position="229"/>
    </location>
</feature>
<keyword evidence="17" id="KW-0675">Receptor</keyword>
<dbReference type="Gene3D" id="2.60.40.1120">
    <property type="entry name" value="Carboxypeptidase-like, regulatory domain"/>
    <property type="match status" value="1"/>
</dbReference>